<name>A0A9E9C2V2_9CYAN</name>
<dbReference type="Proteomes" id="UP001163152">
    <property type="component" value="Chromosome"/>
</dbReference>
<feature type="transmembrane region" description="Helical" evidence="1">
    <location>
        <begin position="415"/>
        <end position="435"/>
    </location>
</feature>
<feature type="transmembrane region" description="Helical" evidence="1">
    <location>
        <begin position="57"/>
        <end position="77"/>
    </location>
</feature>
<reference evidence="2" key="1">
    <citation type="submission" date="2022-12" db="EMBL/GenBank/DDBJ databases">
        <title>Polyphasic identification of a Novel Hot-Spring Cyanobacterium Ocullathermofonsia sinensis gen nov. sp. nov. and Genomic Insights on its Adaptations to the Thermal Habitat.</title>
        <authorList>
            <person name="Daroch M."/>
            <person name="Tang J."/>
            <person name="Jiang Y."/>
        </authorList>
    </citation>
    <scope>NUCLEOTIDE SEQUENCE</scope>
    <source>
        <strain evidence="2">PKUAC-SCTA174</strain>
    </source>
</reference>
<dbReference type="RefSeq" id="WP_268607697.1">
    <property type="nucleotide sequence ID" value="NZ_CP113797.1"/>
</dbReference>
<sequence>MRLELTHIENNETNCPSHHRSLDVWSLATLLICSHYGLGFILGTAEQSVAVGAAGSLYAVSLSIGFLALLLLVKFYWQTIDQIWTLLGNRYGSLVKVGIALMSWVSLVGIAAVQMIAAAAVLSIAGFSSKLTMIGLAITLGLLSLTPVERASQVFRGLLLFNIGTLLYALWQLHSLSELEFVPLQFLPDLQHQVEWCHELGISVATILMVMVDMKCQQFIVQAKTVRVAYWGCVLAAIALFGLAFLPTAVVLAGQHQDIIPGTLSGKEILPYILSWVGGGTKHWQSILFILSLVVPALGIGSNVLRIQTKTILDLEIFPNSSFTRIWITILNTLFVFVIALRGGEIVNLILNFYAAYVSSVWIPLIAYLLAQTNRYMFSPRSVQMALLIGAIASVATLGVTLVDSHSVLFGSSELTILMMGMGASCLTLLLTQLLPQVLIGYLKFPHREEV</sequence>
<keyword evidence="3" id="KW-1185">Reference proteome</keyword>
<evidence type="ECO:0000256" key="1">
    <source>
        <dbReference type="SAM" id="Phobius"/>
    </source>
</evidence>
<keyword evidence="1" id="KW-0472">Membrane</keyword>
<feature type="transmembrane region" description="Helical" evidence="1">
    <location>
        <begin position="24"/>
        <end position="45"/>
    </location>
</feature>
<keyword evidence="1" id="KW-1133">Transmembrane helix</keyword>
<keyword evidence="1" id="KW-0812">Transmembrane</keyword>
<evidence type="ECO:0000313" key="3">
    <source>
        <dbReference type="Proteomes" id="UP001163152"/>
    </source>
</evidence>
<feature type="transmembrane region" description="Helical" evidence="1">
    <location>
        <begin position="326"/>
        <end position="343"/>
    </location>
</feature>
<feature type="transmembrane region" description="Helical" evidence="1">
    <location>
        <begin position="383"/>
        <end position="403"/>
    </location>
</feature>
<feature type="transmembrane region" description="Helical" evidence="1">
    <location>
        <begin position="154"/>
        <end position="171"/>
    </location>
</feature>
<accession>A0A9E9C2V2</accession>
<feature type="transmembrane region" description="Helical" evidence="1">
    <location>
        <begin position="97"/>
        <end position="124"/>
    </location>
</feature>
<feature type="transmembrane region" description="Helical" evidence="1">
    <location>
        <begin position="131"/>
        <end position="148"/>
    </location>
</feature>
<feature type="transmembrane region" description="Helical" evidence="1">
    <location>
        <begin position="349"/>
        <end position="371"/>
    </location>
</feature>
<feature type="transmembrane region" description="Helical" evidence="1">
    <location>
        <begin position="284"/>
        <end position="305"/>
    </location>
</feature>
<evidence type="ECO:0000313" key="2">
    <source>
        <dbReference type="EMBL" id="WAL58291.1"/>
    </source>
</evidence>
<gene>
    <name evidence="2" type="ORF">OXH18_13965</name>
</gene>
<dbReference type="EMBL" id="CP113797">
    <property type="protein sequence ID" value="WAL58291.1"/>
    <property type="molecule type" value="Genomic_DNA"/>
</dbReference>
<protein>
    <submittedName>
        <fullName evidence="2">Uncharacterized protein</fullName>
    </submittedName>
</protein>
<organism evidence="2 3">
    <name type="scientific">Thermocoleostomius sinensis A174</name>
    <dbReference type="NCBI Taxonomy" id="2016057"/>
    <lineage>
        <taxon>Bacteria</taxon>
        <taxon>Bacillati</taxon>
        <taxon>Cyanobacteriota</taxon>
        <taxon>Cyanophyceae</taxon>
        <taxon>Oculatellales</taxon>
        <taxon>Oculatellaceae</taxon>
        <taxon>Thermocoleostomius</taxon>
    </lineage>
</organism>
<proteinExistence type="predicted"/>
<dbReference type="AlphaFoldDB" id="A0A9E9C2V2"/>
<feature type="transmembrane region" description="Helical" evidence="1">
    <location>
        <begin position="228"/>
        <end position="253"/>
    </location>
</feature>
<dbReference type="KEGG" id="tsin:OXH18_13965"/>